<evidence type="ECO:0000256" key="2">
    <source>
        <dbReference type="SAM" id="SignalP"/>
    </source>
</evidence>
<dbReference type="InterPro" id="IPR013083">
    <property type="entry name" value="Znf_RING/FYVE/PHD"/>
</dbReference>
<keyword evidence="2" id="KW-0732">Signal</keyword>
<proteinExistence type="predicted"/>
<accession>A0A061J811</accession>
<sequence length="519" mass="55190">MCGFGGATDVFSLPLFFFSFSHHGVLAAAPPPPAVASLTCRFVISCVRVCLCVLSEERGGGGGMQKFHSDTVASGTTGGESSAPSKETPVVKKLQLPTSIRVCPYCRRLGSAAHIMRCGQEMLSCPECGAAVEAAKLNAHLAYICSTRNTATPCVGCGAAISLLDMRAHLLGACQGNRFLCAGCSQTFLTSAEYVMHVYSLESSCRVHTPDDKEKQKPLPHEVTERAGGKASKKDGAVEGAILMPLGQGKAPLVVHPPVLLRRPAAVDTETLPVDGAEEEYQSKSVGRTPEKLARSPRQHLTKFVRQRNASPPPTRTALEGNGSAPNVHCAATSDRRHQSVARDAGPLASKGTQASASSGHFHARSRAFLKELQGRRDMAHGARQKYSHIVLASGPRLATAELHAKRMEKEQQEGVAPKLALHEIHPLRTRDALLRPYKVGNTAGAPAHRLQRHNASCPPGHRSSAGLTRVKHGAVPVNSEARVEGSRESPVSPRVAGSGAVRGGQNKCRRSLSMTAMR</sequence>
<organism evidence="3 4">
    <name type="scientific">Trypanosoma rangeli SC58</name>
    <dbReference type="NCBI Taxonomy" id="429131"/>
    <lineage>
        <taxon>Eukaryota</taxon>
        <taxon>Discoba</taxon>
        <taxon>Euglenozoa</taxon>
        <taxon>Kinetoplastea</taxon>
        <taxon>Metakinetoplastina</taxon>
        <taxon>Trypanosomatida</taxon>
        <taxon>Trypanosomatidae</taxon>
        <taxon>Trypanosoma</taxon>
        <taxon>Herpetosoma</taxon>
    </lineage>
</organism>
<dbReference type="Gene3D" id="3.30.40.10">
    <property type="entry name" value="Zinc/RING finger domain, C3HC4 (zinc finger)"/>
    <property type="match status" value="1"/>
</dbReference>
<feature type="region of interest" description="Disordered" evidence="1">
    <location>
        <begin position="271"/>
        <end position="363"/>
    </location>
</feature>
<protein>
    <recommendedName>
        <fullName evidence="5">C2H2-type domain-containing protein</fullName>
    </recommendedName>
</protein>
<feature type="region of interest" description="Disordered" evidence="1">
    <location>
        <begin position="60"/>
        <end position="88"/>
    </location>
</feature>
<feature type="compositionally biased region" description="Basic residues" evidence="1">
    <location>
        <begin position="295"/>
        <end position="306"/>
    </location>
</feature>
<dbReference type="VEuPathDB" id="TriTrypDB:TRSC58_02840"/>
<feature type="signal peptide" evidence="2">
    <location>
        <begin position="1"/>
        <end position="27"/>
    </location>
</feature>
<feature type="region of interest" description="Disordered" evidence="1">
    <location>
        <begin position="479"/>
        <end position="519"/>
    </location>
</feature>
<gene>
    <name evidence="3" type="ORF">TRSC58_02840</name>
</gene>
<dbReference type="AlphaFoldDB" id="A0A061J811"/>
<feature type="chain" id="PRO_5001601570" description="C2H2-type domain-containing protein" evidence="2">
    <location>
        <begin position="28"/>
        <end position="519"/>
    </location>
</feature>
<evidence type="ECO:0000256" key="1">
    <source>
        <dbReference type="SAM" id="MobiDB-lite"/>
    </source>
</evidence>
<dbReference type="Proteomes" id="UP000031737">
    <property type="component" value="Unassembled WGS sequence"/>
</dbReference>
<name>A0A061J811_TRYRA</name>
<dbReference type="EMBL" id="AUPL01002840">
    <property type="protein sequence ID" value="ESL09437.1"/>
    <property type="molecule type" value="Genomic_DNA"/>
</dbReference>
<keyword evidence="4" id="KW-1185">Reference proteome</keyword>
<comment type="caution">
    <text evidence="3">The sequence shown here is derived from an EMBL/GenBank/DDBJ whole genome shotgun (WGS) entry which is preliminary data.</text>
</comment>
<reference evidence="3 4" key="1">
    <citation type="submission" date="2013-07" db="EMBL/GenBank/DDBJ databases">
        <authorList>
            <person name="Stoco P.H."/>
            <person name="Wagner G."/>
            <person name="Gerber A."/>
            <person name="Zaha A."/>
            <person name="Thompson C."/>
            <person name="Bartholomeu D.C."/>
            <person name="Luckemeyer D.D."/>
            <person name="Bahia D."/>
            <person name="Loreto E."/>
            <person name="Prestes E.B."/>
            <person name="Lima F.M."/>
            <person name="Rodrigues-Luiz G."/>
            <person name="Vallejo G.A."/>
            <person name="Filho J.F."/>
            <person name="Monteiro K.M."/>
            <person name="Tyler K.M."/>
            <person name="de Almeida L.G."/>
            <person name="Ortiz M.F."/>
            <person name="Siervo M.A."/>
            <person name="de Moraes M.H."/>
            <person name="Cunha O.L."/>
            <person name="Mendonca-Neto R."/>
            <person name="Silva R."/>
            <person name="Teixeira S.M."/>
            <person name="Murta S.M."/>
            <person name="Sincero T.C."/>
            <person name="Mendes T.A."/>
            <person name="Urmenyi T.P."/>
            <person name="Silva V.G."/>
            <person name="da Rocha W.D."/>
            <person name="Andersson B."/>
            <person name="Romanha A.J."/>
            <person name="Steindel M."/>
            <person name="de Vasconcelos A.T."/>
            <person name="Grisard E.C."/>
        </authorList>
    </citation>
    <scope>NUCLEOTIDE SEQUENCE [LARGE SCALE GENOMIC DNA]</scope>
    <source>
        <strain evidence="3 4">SC58</strain>
    </source>
</reference>
<dbReference type="OrthoDB" id="6277246at2759"/>
<feature type="compositionally biased region" description="Polar residues" evidence="1">
    <location>
        <begin position="71"/>
        <end position="85"/>
    </location>
</feature>
<evidence type="ECO:0000313" key="4">
    <source>
        <dbReference type="Proteomes" id="UP000031737"/>
    </source>
</evidence>
<evidence type="ECO:0000313" key="3">
    <source>
        <dbReference type="EMBL" id="ESL09437.1"/>
    </source>
</evidence>
<feature type="region of interest" description="Disordered" evidence="1">
    <location>
        <begin position="208"/>
        <end position="234"/>
    </location>
</feature>
<evidence type="ECO:0008006" key="5">
    <source>
        <dbReference type="Google" id="ProtNLM"/>
    </source>
</evidence>